<name>A0A314XHD9_PRUYE</name>
<gene>
    <name evidence="1" type="ORF">Pyn_31167</name>
</gene>
<organism evidence="1 2">
    <name type="scientific">Prunus yedoensis var. nudiflora</name>
    <dbReference type="NCBI Taxonomy" id="2094558"/>
    <lineage>
        <taxon>Eukaryota</taxon>
        <taxon>Viridiplantae</taxon>
        <taxon>Streptophyta</taxon>
        <taxon>Embryophyta</taxon>
        <taxon>Tracheophyta</taxon>
        <taxon>Spermatophyta</taxon>
        <taxon>Magnoliopsida</taxon>
        <taxon>eudicotyledons</taxon>
        <taxon>Gunneridae</taxon>
        <taxon>Pentapetalae</taxon>
        <taxon>rosids</taxon>
        <taxon>fabids</taxon>
        <taxon>Rosales</taxon>
        <taxon>Rosaceae</taxon>
        <taxon>Amygdaloideae</taxon>
        <taxon>Amygdaleae</taxon>
        <taxon>Prunus</taxon>
    </lineage>
</organism>
<evidence type="ECO:0000313" key="1">
    <source>
        <dbReference type="EMBL" id="PQP93112.1"/>
    </source>
</evidence>
<reference evidence="1 2" key="1">
    <citation type="submission" date="2018-02" db="EMBL/GenBank/DDBJ databases">
        <title>Draft genome of wild Prunus yedoensis var. nudiflora.</title>
        <authorList>
            <person name="Baek S."/>
            <person name="Kim J.-H."/>
            <person name="Choi K."/>
            <person name="Kim G.-B."/>
            <person name="Cho A."/>
            <person name="Jang H."/>
            <person name="Shin C.-H."/>
            <person name="Yu H.-J."/>
            <person name="Mun J.-H."/>
        </authorList>
    </citation>
    <scope>NUCLEOTIDE SEQUENCE [LARGE SCALE GENOMIC DNA]</scope>
    <source>
        <strain evidence="2">cv. Jeju island</strain>
        <tissue evidence="1">Leaf</tissue>
    </source>
</reference>
<dbReference type="EMBL" id="PJQY01002491">
    <property type="protein sequence ID" value="PQP93112.1"/>
    <property type="molecule type" value="Genomic_DNA"/>
</dbReference>
<accession>A0A314XHD9</accession>
<comment type="caution">
    <text evidence="1">The sequence shown here is derived from an EMBL/GenBank/DDBJ whole genome shotgun (WGS) entry which is preliminary data.</text>
</comment>
<proteinExistence type="predicted"/>
<dbReference type="AlphaFoldDB" id="A0A314XHD9"/>
<keyword evidence="2" id="KW-1185">Reference proteome</keyword>
<protein>
    <submittedName>
        <fullName evidence="1">Uncharacterized protein</fullName>
    </submittedName>
</protein>
<sequence>MKFTNMQVLWMMTMRKMKKSSLFYLTLFPHQIPTTHACSSSSLGWKLERLSSFNEAQIGKCMRNHAVLLLSSISK</sequence>
<dbReference type="Proteomes" id="UP000250321">
    <property type="component" value="Unassembled WGS sequence"/>
</dbReference>
<evidence type="ECO:0000313" key="2">
    <source>
        <dbReference type="Proteomes" id="UP000250321"/>
    </source>
</evidence>